<dbReference type="Proteomes" id="UP000664859">
    <property type="component" value="Unassembled WGS sequence"/>
</dbReference>
<name>A0A835Z137_9STRA</name>
<evidence type="ECO:0000313" key="2">
    <source>
        <dbReference type="Proteomes" id="UP000664859"/>
    </source>
</evidence>
<keyword evidence="2" id="KW-1185">Reference proteome</keyword>
<protein>
    <submittedName>
        <fullName evidence="1">Uncharacterized protein</fullName>
    </submittedName>
</protein>
<dbReference type="OrthoDB" id="25887at2759"/>
<evidence type="ECO:0000313" key="1">
    <source>
        <dbReference type="EMBL" id="KAG5185115.1"/>
    </source>
</evidence>
<gene>
    <name evidence="1" type="ORF">JKP88DRAFT_354300</name>
</gene>
<dbReference type="Pfam" id="PF14555">
    <property type="entry name" value="UBA_4"/>
    <property type="match status" value="1"/>
</dbReference>
<dbReference type="Gene3D" id="1.10.8.10">
    <property type="entry name" value="DNA helicase RuvA subunit, C-terminal domain"/>
    <property type="match status" value="1"/>
</dbReference>
<reference evidence="1" key="1">
    <citation type="submission" date="2021-02" db="EMBL/GenBank/DDBJ databases">
        <title>First Annotated Genome of the Yellow-green Alga Tribonema minus.</title>
        <authorList>
            <person name="Mahan K.M."/>
        </authorList>
    </citation>
    <scope>NUCLEOTIDE SEQUENCE</scope>
    <source>
        <strain evidence="1">UTEX B ZZ1240</strain>
    </source>
</reference>
<dbReference type="SUPFAM" id="SSF46934">
    <property type="entry name" value="UBA-like"/>
    <property type="match status" value="1"/>
</dbReference>
<sequence length="124" mass="13103">MAQEVPKQQSLELERAALARYEKLQAEAVLPVTTGGGGAVAEAKTADGAFAHQGAMKPPMSPRSAQRESTLADFMGITSSTEAVARQLLQTHNWELEASIHAYYESPDSLPLAAVSVHGGDKGL</sequence>
<organism evidence="1 2">
    <name type="scientific">Tribonema minus</name>
    <dbReference type="NCBI Taxonomy" id="303371"/>
    <lineage>
        <taxon>Eukaryota</taxon>
        <taxon>Sar</taxon>
        <taxon>Stramenopiles</taxon>
        <taxon>Ochrophyta</taxon>
        <taxon>PX clade</taxon>
        <taxon>Xanthophyceae</taxon>
        <taxon>Tribonematales</taxon>
        <taxon>Tribonemataceae</taxon>
        <taxon>Tribonema</taxon>
    </lineage>
</organism>
<dbReference type="EMBL" id="JAFCMP010000143">
    <property type="protein sequence ID" value="KAG5185115.1"/>
    <property type="molecule type" value="Genomic_DNA"/>
</dbReference>
<accession>A0A835Z137</accession>
<proteinExistence type="predicted"/>
<dbReference type="AlphaFoldDB" id="A0A835Z137"/>
<dbReference type="InterPro" id="IPR009060">
    <property type="entry name" value="UBA-like_sf"/>
</dbReference>
<comment type="caution">
    <text evidence="1">The sequence shown here is derived from an EMBL/GenBank/DDBJ whole genome shotgun (WGS) entry which is preliminary data.</text>
</comment>